<organism evidence="1 2">
    <name type="scientific">Candidatus Daviesbacteria bacterium GW2011_GWA2_38_24</name>
    <dbReference type="NCBI Taxonomy" id="1618422"/>
    <lineage>
        <taxon>Bacteria</taxon>
        <taxon>Candidatus Daviesiibacteriota</taxon>
    </lineage>
</organism>
<dbReference type="AlphaFoldDB" id="A0A0G0JV22"/>
<proteinExistence type="predicted"/>
<protein>
    <submittedName>
        <fullName evidence="1">Uncharacterized protein</fullName>
    </submittedName>
</protein>
<evidence type="ECO:0000313" key="2">
    <source>
        <dbReference type="Proteomes" id="UP000034235"/>
    </source>
</evidence>
<name>A0A0G0JV22_9BACT</name>
<comment type="caution">
    <text evidence="1">The sequence shown here is derived from an EMBL/GenBank/DDBJ whole genome shotgun (WGS) entry which is preliminary data.</text>
</comment>
<sequence>MEKAILKTLIYSDQFDYPLKAWEIHRWLIKEKCPLGGLEENLKKLISQKKIETKSGFYFLKGRQSIVAGRKRKVGTSEQLVKKAVFVSKLFKLIPWIQLVGVCGGLALNNVTKRDNINLIIITSKNRLWLTRLLCLSFLEILGLRKKANDLKTATAGKISLNMVLSADHMQLPEKDIFTAHETLQTKVIWQKGRTYEKFLQSNLWALEFFPNWISNVKNEPVDKLMQKVVSKVDNFWGVFDKLEAYARDLQKRVSLKLSDLKPGSDCALFLYSNERRVLFLKSYQSRLKRARLSD</sequence>
<dbReference type="EMBL" id="LBUP01000002">
    <property type="protein sequence ID" value="KKQ66935.1"/>
    <property type="molecule type" value="Genomic_DNA"/>
</dbReference>
<reference evidence="1 2" key="1">
    <citation type="journal article" date="2015" name="Nature">
        <title>rRNA introns, odd ribosomes, and small enigmatic genomes across a large radiation of phyla.</title>
        <authorList>
            <person name="Brown C.T."/>
            <person name="Hug L.A."/>
            <person name="Thomas B.C."/>
            <person name="Sharon I."/>
            <person name="Castelle C.J."/>
            <person name="Singh A."/>
            <person name="Wilkins M.J."/>
            <person name="Williams K.H."/>
            <person name="Banfield J.F."/>
        </authorList>
    </citation>
    <scope>NUCLEOTIDE SEQUENCE [LARGE SCALE GENOMIC DNA]</scope>
</reference>
<accession>A0A0G0JV22</accession>
<evidence type="ECO:0000313" key="1">
    <source>
        <dbReference type="EMBL" id="KKQ66935.1"/>
    </source>
</evidence>
<dbReference type="Proteomes" id="UP000034235">
    <property type="component" value="Unassembled WGS sequence"/>
</dbReference>
<gene>
    <name evidence="1" type="ORF">US86_C0002G0052</name>
</gene>